<dbReference type="InterPro" id="IPR003779">
    <property type="entry name" value="CMD-like"/>
</dbReference>
<dbReference type="SUPFAM" id="SSF69118">
    <property type="entry name" value="AhpD-like"/>
    <property type="match status" value="1"/>
</dbReference>
<dbReference type="RefSeq" id="WP_210031392.1">
    <property type="nucleotide sequence ID" value="NZ_JAGINU010000001.1"/>
</dbReference>
<dbReference type="Gene3D" id="1.20.1290.10">
    <property type="entry name" value="AhpD-like"/>
    <property type="match status" value="1"/>
</dbReference>
<dbReference type="PANTHER" id="PTHR34846">
    <property type="entry name" value="4-CARBOXYMUCONOLACTONE DECARBOXYLASE FAMILY PROTEIN (AFU_ORTHOLOGUE AFUA_6G11590)"/>
    <property type="match status" value="1"/>
</dbReference>
<evidence type="ECO:0000259" key="1">
    <source>
        <dbReference type="Pfam" id="PF02627"/>
    </source>
</evidence>
<dbReference type="InterPro" id="IPR029032">
    <property type="entry name" value="AhpD-like"/>
</dbReference>
<sequence>MARLRALPLADFDPALRTTLGPAADADPQGLGLLRVFAQRPELARAFLAFRSELTARSDLPPRLLELVRLRVAFHNQCRSCMALRTAGGAADGVTEALVCSLERPAEAPDLTEAEKAALTYADLLATDHLAVDDAVFDRLRLHFGEPQIVELGVALAVFIGFGRLSATWDLVDDLPERFHDRDAPVTPWGDGTVVADHR</sequence>
<name>A0ABS4VZR1_9PSEU</name>
<dbReference type="PANTHER" id="PTHR34846:SF10">
    <property type="entry name" value="CYTOPLASMIC PROTEIN"/>
    <property type="match status" value="1"/>
</dbReference>
<accession>A0ABS4VZR1</accession>
<reference evidence="2 3" key="1">
    <citation type="submission" date="2021-03" db="EMBL/GenBank/DDBJ databases">
        <title>Sequencing the genomes of 1000 actinobacteria strains.</title>
        <authorList>
            <person name="Klenk H.-P."/>
        </authorList>
    </citation>
    <scope>NUCLEOTIDE SEQUENCE [LARGE SCALE GENOMIC DNA]</scope>
    <source>
        <strain evidence="2 3">DSM 45256</strain>
    </source>
</reference>
<gene>
    <name evidence="2" type="ORF">JOF36_005090</name>
</gene>
<keyword evidence="3" id="KW-1185">Reference proteome</keyword>
<feature type="domain" description="Carboxymuconolactone decarboxylase-like" evidence="1">
    <location>
        <begin position="41"/>
        <end position="123"/>
    </location>
</feature>
<evidence type="ECO:0000313" key="3">
    <source>
        <dbReference type="Proteomes" id="UP001519295"/>
    </source>
</evidence>
<dbReference type="Pfam" id="PF02627">
    <property type="entry name" value="CMD"/>
    <property type="match status" value="1"/>
</dbReference>
<proteinExistence type="predicted"/>
<dbReference type="EMBL" id="JAGINU010000001">
    <property type="protein sequence ID" value="MBP2369394.1"/>
    <property type="molecule type" value="Genomic_DNA"/>
</dbReference>
<evidence type="ECO:0000313" key="2">
    <source>
        <dbReference type="EMBL" id="MBP2369394.1"/>
    </source>
</evidence>
<dbReference type="Proteomes" id="UP001519295">
    <property type="component" value="Unassembled WGS sequence"/>
</dbReference>
<comment type="caution">
    <text evidence="2">The sequence shown here is derived from an EMBL/GenBank/DDBJ whole genome shotgun (WGS) entry which is preliminary data.</text>
</comment>
<organism evidence="2 3">
    <name type="scientific">Pseudonocardia parietis</name>
    <dbReference type="NCBI Taxonomy" id="570936"/>
    <lineage>
        <taxon>Bacteria</taxon>
        <taxon>Bacillati</taxon>
        <taxon>Actinomycetota</taxon>
        <taxon>Actinomycetes</taxon>
        <taxon>Pseudonocardiales</taxon>
        <taxon>Pseudonocardiaceae</taxon>
        <taxon>Pseudonocardia</taxon>
    </lineage>
</organism>
<protein>
    <submittedName>
        <fullName evidence="2">AhpD family alkylhydroperoxidase</fullName>
    </submittedName>
</protein>